<reference evidence="1" key="1">
    <citation type="journal article" date="2023" name="Science">
        <title>Genome structures resolve the early diversification of teleost fishes.</title>
        <authorList>
            <person name="Parey E."/>
            <person name="Louis A."/>
            <person name="Montfort J."/>
            <person name="Bouchez O."/>
            <person name="Roques C."/>
            <person name="Iampietro C."/>
            <person name="Lluch J."/>
            <person name="Castinel A."/>
            <person name="Donnadieu C."/>
            <person name="Desvignes T."/>
            <person name="Floi Bucao C."/>
            <person name="Jouanno E."/>
            <person name="Wen M."/>
            <person name="Mejri S."/>
            <person name="Dirks R."/>
            <person name="Jansen H."/>
            <person name="Henkel C."/>
            <person name="Chen W.J."/>
            <person name="Zahm M."/>
            <person name="Cabau C."/>
            <person name="Klopp C."/>
            <person name="Thompson A.W."/>
            <person name="Robinson-Rechavi M."/>
            <person name="Braasch I."/>
            <person name="Lecointre G."/>
            <person name="Bobe J."/>
            <person name="Postlethwait J.H."/>
            <person name="Berthelot C."/>
            <person name="Roest Crollius H."/>
            <person name="Guiguen Y."/>
        </authorList>
    </citation>
    <scope>NUCLEOTIDE SEQUENCE</scope>
    <source>
        <strain evidence="1">WJC10195</strain>
    </source>
</reference>
<gene>
    <name evidence="1" type="ORF">SKAU_G00176260</name>
</gene>
<sequence>MSSFWNESSLVFHSPELAMPAMKMPRNHSREYWYMGSTLERSETQKKRICVRTDTGTYSSRVASMSRSVSSATITLACDRREVSGTHPHTQSPVCDSPILQRHTEQRQAWEHVYHTAFHRLMPFSSTCKPHTYCISSGQERINVY</sequence>
<comment type="caution">
    <text evidence="1">The sequence shown here is derived from an EMBL/GenBank/DDBJ whole genome shotgun (WGS) entry which is preliminary data.</text>
</comment>
<accession>A0A9Q1FLH5</accession>
<dbReference type="Proteomes" id="UP001152622">
    <property type="component" value="Chromosome 5"/>
</dbReference>
<keyword evidence="2" id="KW-1185">Reference proteome</keyword>
<evidence type="ECO:0000313" key="1">
    <source>
        <dbReference type="EMBL" id="KAJ8361101.1"/>
    </source>
</evidence>
<name>A0A9Q1FLH5_SYNKA</name>
<proteinExistence type="predicted"/>
<dbReference type="AlphaFoldDB" id="A0A9Q1FLH5"/>
<dbReference type="OrthoDB" id="10584366at2759"/>
<evidence type="ECO:0000313" key="2">
    <source>
        <dbReference type="Proteomes" id="UP001152622"/>
    </source>
</evidence>
<organism evidence="1 2">
    <name type="scientific">Synaphobranchus kaupii</name>
    <name type="common">Kaup's arrowtooth eel</name>
    <dbReference type="NCBI Taxonomy" id="118154"/>
    <lineage>
        <taxon>Eukaryota</taxon>
        <taxon>Metazoa</taxon>
        <taxon>Chordata</taxon>
        <taxon>Craniata</taxon>
        <taxon>Vertebrata</taxon>
        <taxon>Euteleostomi</taxon>
        <taxon>Actinopterygii</taxon>
        <taxon>Neopterygii</taxon>
        <taxon>Teleostei</taxon>
        <taxon>Anguilliformes</taxon>
        <taxon>Synaphobranchidae</taxon>
        <taxon>Synaphobranchus</taxon>
    </lineage>
</organism>
<dbReference type="EMBL" id="JAINUF010000005">
    <property type="protein sequence ID" value="KAJ8361101.1"/>
    <property type="molecule type" value="Genomic_DNA"/>
</dbReference>
<protein>
    <submittedName>
        <fullName evidence="1">Uncharacterized protein</fullName>
    </submittedName>
</protein>